<dbReference type="SUPFAM" id="SSF50475">
    <property type="entry name" value="FMN-binding split barrel"/>
    <property type="match status" value="1"/>
</dbReference>
<gene>
    <name evidence="4" type="ORF">ACFSCV_05845</name>
</gene>
<reference evidence="5" key="1">
    <citation type="journal article" date="2019" name="Int. J. Syst. Evol. Microbiol.">
        <title>The Global Catalogue of Microorganisms (GCM) 10K type strain sequencing project: providing services to taxonomists for standard genome sequencing and annotation.</title>
        <authorList>
            <consortium name="The Broad Institute Genomics Platform"/>
            <consortium name="The Broad Institute Genome Sequencing Center for Infectious Disease"/>
            <person name="Wu L."/>
            <person name="Ma J."/>
        </authorList>
    </citation>
    <scope>NUCLEOTIDE SEQUENCE [LARGE SCALE GENOMIC DNA]</scope>
    <source>
        <strain evidence="5">KCTC 23707</strain>
    </source>
</reference>
<dbReference type="Gene3D" id="2.30.110.10">
    <property type="entry name" value="Electron Transport, Fmn-binding Protein, Chain A"/>
    <property type="match status" value="1"/>
</dbReference>
<dbReference type="RefSeq" id="WP_378797906.1">
    <property type="nucleotide sequence ID" value="NZ_JBHUER010000003.1"/>
</dbReference>
<evidence type="ECO:0000256" key="1">
    <source>
        <dbReference type="ARBA" id="ARBA00023002"/>
    </source>
</evidence>
<keyword evidence="1" id="KW-0560">Oxidoreductase</keyword>
<evidence type="ECO:0000313" key="4">
    <source>
        <dbReference type="EMBL" id="MFD1702526.1"/>
    </source>
</evidence>
<proteinExistence type="predicted"/>
<evidence type="ECO:0000259" key="3">
    <source>
        <dbReference type="SMART" id="SM00903"/>
    </source>
</evidence>
<evidence type="ECO:0000256" key="2">
    <source>
        <dbReference type="SAM" id="MobiDB-lite"/>
    </source>
</evidence>
<dbReference type="EMBL" id="JBHUER010000003">
    <property type="protein sequence ID" value="MFD1702526.1"/>
    <property type="molecule type" value="Genomic_DNA"/>
</dbReference>
<feature type="domain" description="Flavin reductase like" evidence="3">
    <location>
        <begin position="26"/>
        <end position="171"/>
    </location>
</feature>
<dbReference type="InterPro" id="IPR002563">
    <property type="entry name" value="Flavin_Rdtase-like_dom"/>
</dbReference>
<feature type="compositionally biased region" description="Basic and acidic residues" evidence="2">
    <location>
        <begin position="10"/>
        <end position="21"/>
    </location>
</feature>
<dbReference type="InterPro" id="IPR050268">
    <property type="entry name" value="NADH-dep_flavin_reductase"/>
</dbReference>
<accession>A0ABW4K4U0</accession>
<dbReference type="PANTHER" id="PTHR30466:SF1">
    <property type="entry name" value="FMN REDUCTASE (NADH) RUTF"/>
    <property type="match status" value="1"/>
</dbReference>
<sequence>MNAMTGRPAADPDRSAVSRERFRQGMSRLGASVTIVTTNGAAGRAGFTASAVCSLSDAPPSLLVCLNRSASVFETFAGNDALCVNVLAPEHEALSRLFGGQTPTPERFAAAEWRAGVSGAPALIGATAAFDCRIVDVSSFGSHDVLFCHVMDVHLHDVAAGLVYFDRRYHAV</sequence>
<dbReference type="PANTHER" id="PTHR30466">
    <property type="entry name" value="FLAVIN REDUCTASE"/>
    <property type="match status" value="1"/>
</dbReference>
<evidence type="ECO:0000313" key="5">
    <source>
        <dbReference type="Proteomes" id="UP001597308"/>
    </source>
</evidence>
<dbReference type="InterPro" id="IPR012349">
    <property type="entry name" value="Split_barrel_FMN-bd"/>
</dbReference>
<dbReference type="Pfam" id="PF01613">
    <property type="entry name" value="Flavin_Reduct"/>
    <property type="match status" value="1"/>
</dbReference>
<dbReference type="SMART" id="SM00903">
    <property type="entry name" value="Flavin_Reduct"/>
    <property type="match status" value="1"/>
</dbReference>
<feature type="region of interest" description="Disordered" evidence="2">
    <location>
        <begin position="1"/>
        <end position="21"/>
    </location>
</feature>
<keyword evidence="5" id="KW-1185">Reference proteome</keyword>
<organism evidence="4 5">
    <name type="scientific">Methylopila henanensis</name>
    <dbReference type="NCBI Taxonomy" id="873516"/>
    <lineage>
        <taxon>Bacteria</taxon>
        <taxon>Pseudomonadati</taxon>
        <taxon>Pseudomonadota</taxon>
        <taxon>Alphaproteobacteria</taxon>
        <taxon>Hyphomicrobiales</taxon>
        <taxon>Methylopilaceae</taxon>
        <taxon>Methylopila</taxon>
    </lineage>
</organism>
<name>A0ABW4K4U0_9HYPH</name>
<dbReference type="Proteomes" id="UP001597308">
    <property type="component" value="Unassembled WGS sequence"/>
</dbReference>
<comment type="caution">
    <text evidence="4">The sequence shown here is derived from an EMBL/GenBank/DDBJ whole genome shotgun (WGS) entry which is preliminary data.</text>
</comment>
<protein>
    <submittedName>
        <fullName evidence="4">Flavin reductase</fullName>
    </submittedName>
</protein>